<keyword evidence="5" id="KW-0227">DNA damage</keyword>
<evidence type="ECO:0000256" key="1">
    <source>
        <dbReference type="ARBA" id="ARBA00001936"/>
    </source>
</evidence>
<name>A0ABV6QB42_9FLAO</name>
<keyword evidence="9" id="KW-1133">Transmembrane helix</keyword>
<protein>
    <submittedName>
        <fullName evidence="11">Endonuclease/exonuclease/phosphatase family protein</fullName>
    </submittedName>
</protein>
<dbReference type="Gene3D" id="3.60.10.10">
    <property type="entry name" value="Endonuclease/exonuclease/phosphatase"/>
    <property type="match status" value="1"/>
</dbReference>
<keyword evidence="9" id="KW-0812">Transmembrane</keyword>
<evidence type="ECO:0000256" key="5">
    <source>
        <dbReference type="ARBA" id="ARBA00022763"/>
    </source>
</evidence>
<keyword evidence="6" id="KW-0378">Hydrolase</keyword>
<dbReference type="SUPFAM" id="SSF56219">
    <property type="entry name" value="DNase I-like"/>
    <property type="match status" value="1"/>
</dbReference>
<feature type="domain" description="Endonuclease/exonuclease/phosphatase" evidence="10">
    <location>
        <begin position="103"/>
        <end position="330"/>
    </location>
</feature>
<keyword evidence="11" id="KW-0255">Endonuclease</keyword>
<feature type="transmembrane region" description="Helical" evidence="9">
    <location>
        <begin position="37"/>
        <end position="62"/>
    </location>
</feature>
<gene>
    <name evidence="11" type="ORF">ACFFGA_12910</name>
</gene>
<dbReference type="EMBL" id="JBHLTQ010000006">
    <property type="protein sequence ID" value="MFC0605464.1"/>
    <property type="molecule type" value="Genomic_DNA"/>
</dbReference>
<dbReference type="InterPro" id="IPR036691">
    <property type="entry name" value="Endo/exonu/phosph_ase_sf"/>
</dbReference>
<keyword evidence="7" id="KW-0460">Magnesium</keyword>
<dbReference type="CDD" id="cd09084">
    <property type="entry name" value="EEP-2"/>
    <property type="match status" value="1"/>
</dbReference>
<dbReference type="InterPro" id="IPR051547">
    <property type="entry name" value="TDP2-like"/>
</dbReference>
<comment type="cofactor">
    <cofactor evidence="1">
        <name>Mn(2+)</name>
        <dbReference type="ChEBI" id="CHEBI:29035"/>
    </cofactor>
</comment>
<keyword evidence="4" id="KW-0479">Metal-binding</keyword>
<proteinExistence type="predicted"/>
<evidence type="ECO:0000256" key="9">
    <source>
        <dbReference type="SAM" id="Phobius"/>
    </source>
</evidence>
<feature type="transmembrane region" description="Helical" evidence="9">
    <location>
        <begin position="12"/>
        <end position="31"/>
    </location>
</feature>
<dbReference type="PANTHER" id="PTHR15822">
    <property type="entry name" value="TRAF AND TNF RECEPTOR-ASSOCIATED PROTEIN"/>
    <property type="match status" value="1"/>
</dbReference>
<keyword evidence="3" id="KW-0540">Nuclease</keyword>
<sequence>MKKLKFFGKIMFVINSLAAFLLLISYILPFVPPKSFASLSVLSLSVPLLILLNIFFFIYWLLQVKKQMLLSLVVLALGWGYLGSLYKFSSSKKIEDPNNMSVMSYNVRLFNHFQWLPSKTVKEDIVKLIRDENPDIICLQEYRTKDPITLDGYFGFNTTFNNTVKRGQALFSKFPIVNSGSLEFPNTSNNAIFVDVVKEKDTIRVYNLHLQSSGVNTDVDKLKKESSEQLFKQVGTTFKEQQAQVELFLKHKSKCKYKTIVTGDFNNTAYSYIYKKIKGDNLIDTFEEAGNGFGKTYDFKFFPLRIDFILADKSFTVNGFKTFEQKLSDHYPIKTTIKLN</sequence>
<keyword evidence="12" id="KW-1185">Reference proteome</keyword>
<keyword evidence="8" id="KW-0234">DNA repair</keyword>
<comment type="caution">
    <text evidence="11">The sequence shown here is derived from an EMBL/GenBank/DDBJ whole genome shotgun (WGS) entry which is preliminary data.</text>
</comment>
<dbReference type="Pfam" id="PF03372">
    <property type="entry name" value="Exo_endo_phos"/>
    <property type="match status" value="1"/>
</dbReference>
<evidence type="ECO:0000259" key="10">
    <source>
        <dbReference type="Pfam" id="PF03372"/>
    </source>
</evidence>
<comment type="cofactor">
    <cofactor evidence="2">
        <name>Mg(2+)</name>
        <dbReference type="ChEBI" id="CHEBI:18420"/>
    </cofactor>
</comment>
<accession>A0ABV6QB42</accession>
<keyword evidence="9" id="KW-0472">Membrane</keyword>
<evidence type="ECO:0000256" key="4">
    <source>
        <dbReference type="ARBA" id="ARBA00022723"/>
    </source>
</evidence>
<reference evidence="11 12" key="1">
    <citation type="submission" date="2024-09" db="EMBL/GenBank/DDBJ databases">
        <authorList>
            <person name="Sun Q."/>
            <person name="Mori K."/>
        </authorList>
    </citation>
    <scope>NUCLEOTIDE SEQUENCE [LARGE SCALE GENOMIC DNA]</scope>
    <source>
        <strain evidence="11 12">NCAIM B.02481</strain>
    </source>
</reference>
<evidence type="ECO:0000313" key="12">
    <source>
        <dbReference type="Proteomes" id="UP001589832"/>
    </source>
</evidence>
<dbReference type="GO" id="GO:0004519">
    <property type="term" value="F:endonuclease activity"/>
    <property type="evidence" value="ECO:0007669"/>
    <property type="project" value="UniProtKB-KW"/>
</dbReference>
<evidence type="ECO:0000256" key="3">
    <source>
        <dbReference type="ARBA" id="ARBA00022722"/>
    </source>
</evidence>
<evidence type="ECO:0000256" key="6">
    <source>
        <dbReference type="ARBA" id="ARBA00022801"/>
    </source>
</evidence>
<dbReference type="InterPro" id="IPR005135">
    <property type="entry name" value="Endo/exonuclease/phosphatase"/>
</dbReference>
<evidence type="ECO:0000256" key="7">
    <source>
        <dbReference type="ARBA" id="ARBA00022842"/>
    </source>
</evidence>
<dbReference type="PANTHER" id="PTHR15822:SF4">
    <property type="entry name" value="TYROSYL-DNA PHOSPHODIESTERASE 2"/>
    <property type="match status" value="1"/>
</dbReference>
<dbReference type="Proteomes" id="UP001589832">
    <property type="component" value="Unassembled WGS sequence"/>
</dbReference>
<evidence type="ECO:0000256" key="2">
    <source>
        <dbReference type="ARBA" id="ARBA00001946"/>
    </source>
</evidence>
<dbReference type="RefSeq" id="WP_386064686.1">
    <property type="nucleotide sequence ID" value="NZ_JBHLTQ010000006.1"/>
</dbReference>
<evidence type="ECO:0000256" key="8">
    <source>
        <dbReference type="ARBA" id="ARBA00023204"/>
    </source>
</evidence>
<feature type="transmembrane region" description="Helical" evidence="9">
    <location>
        <begin position="69"/>
        <end position="88"/>
    </location>
</feature>
<evidence type="ECO:0000313" key="11">
    <source>
        <dbReference type="EMBL" id="MFC0605464.1"/>
    </source>
</evidence>
<organism evidence="11 12">
    <name type="scientific">Winogradskyella pulchriflava</name>
    <dbReference type="NCBI Taxonomy" id="1110688"/>
    <lineage>
        <taxon>Bacteria</taxon>
        <taxon>Pseudomonadati</taxon>
        <taxon>Bacteroidota</taxon>
        <taxon>Flavobacteriia</taxon>
        <taxon>Flavobacteriales</taxon>
        <taxon>Flavobacteriaceae</taxon>
        <taxon>Winogradskyella</taxon>
    </lineage>
</organism>